<dbReference type="HOGENOM" id="CLU_012669_1_0_10"/>
<accession>L1N9P9</accession>
<proteinExistence type="inferred from homology"/>
<feature type="domain" description="TonB-dependent receptor plug" evidence="12">
    <location>
        <begin position="130"/>
        <end position="235"/>
    </location>
</feature>
<feature type="chain" id="PRO_5003954864" evidence="10">
    <location>
        <begin position="25"/>
        <end position="856"/>
    </location>
</feature>
<dbReference type="PANTHER" id="PTHR30069:SF57">
    <property type="entry name" value="TONB-DEPENDENT RECEPTOR"/>
    <property type="match status" value="1"/>
</dbReference>
<organism evidence="13 14">
    <name type="scientific">Porphyromonas catoniae F0037</name>
    <dbReference type="NCBI Taxonomy" id="1127696"/>
    <lineage>
        <taxon>Bacteria</taxon>
        <taxon>Pseudomonadati</taxon>
        <taxon>Bacteroidota</taxon>
        <taxon>Bacteroidia</taxon>
        <taxon>Bacteroidales</taxon>
        <taxon>Porphyromonadaceae</taxon>
        <taxon>Porphyromonas</taxon>
    </lineage>
</organism>
<keyword evidence="7 8" id="KW-0998">Cell outer membrane</keyword>
<dbReference type="Gene3D" id="2.40.170.20">
    <property type="entry name" value="TonB-dependent receptor, beta-barrel domain"/>
    <property type="match status" value="1"/>
</dbReference>
<dbReference type="PANTHER" id="PTHR30069">
    <property type="entry name" value="TONB-DEPENDENT OUTER MEMBRANE RECEPTOR"/>
    <property type="match status" value="1"/>
</dbReference>
<dbReference type="eggNOG" id="COG4771">
    <property type="taxonomic scope" value="Bacteria"/>
</dbReference>
<protein>
    <submittedName>
        <fullName evidence="13">TonB-dependent receptor</fullName>
    </submittedName>
</protein>
<dbReference type="Proteomes" id="UP000010408">
    <property type="component" value="Unassembled WGS sequence"/>
</dbReference>
<dbReference type="Pfam" id="PF13715">
    <property type="entry name" value="CarbopepD_reg_2"/>
    <property type="match status" value="1"/>
</dbReference>
<evidence type="ECO:0000256" key="6">
    <source>
        <dbReference type="ARBA" id="ARBA00023136"/>
    </source>
</evidence>
<evidence type="ECO:0000259" key="11">
    <source>
        <dbReference type="Pfam" id="PF00593"/>
    </source>
</evidence>
<dbReference type="EMBL" id="AMEQ01000040">
    <property type="protein sequence ID" value="EKY00234.1"/>
    <property type="molecule type" value="Genomic_DNA"/>
</dbReference>
<feature type="domain" description="TonB-dependent receptor-like beta-barrel" evidence="11">
    <location>
        <begin position="384"/>
        <end position="819"/>
    </location>
</feature>
<dbReference type="SUPFAM" id="SSF49452">
    <property type="entry name" value="Starch-binding domain-like"/>
    <property type="match status" value="1"/>
</dbReference>
<evidence type="ECO:0000256" key="9">
    <source>
        <dbReference type="RuleBase" id="RU003357"/>
    </source>
</evidence>
<evidence type="ECO:0000256" key="3">
    <source>
        <dbReference type="ARBA" id="ARBA00022452"/>
    </source>
</evidence>
<dbReference type="Pfam" id="PF00593">
    <property type="entry name" value="TonB_dep_Rec_b-barrel"/>
    <property type="match status" value="1"/>
</dbReference>
<dbReference type="Gene3D" id="2.60.40.1120">
    <property type="entry name" value="Carboxypeptidase-like, regulatory domain"/>
    <property type="match status" value="1"/>
</dbReference>
<evidence type="ECO:0000313" key="14">
    <source>
        <dbReference type="Proteomes" id="UP000010408"/>
    </source>
</evidence>
<dbReference type="InterPro" id="IPR036942">
    <property type="entry name" value="Beta-barrel_TonB_sf"/>
</dbReference>
<dbReference type="AlphaFoldDB" id="L1N9P9"/>
<dbReference type="Gene3D" id="2.170.130.10">
    <property type="entry name" value="TonB-dependent receptor, plug domain"/>
    <property type="match status" value="1"/>
</dbReference>
<name>L1N9P9_9PORP</name>
<evidence type="ECO:0000256" key="2">
    <source>
        <dbReference type="ARBA" id="ARBA00022448"/>
    </source>
</evidence>
<dbReference type="InterPro" id="IPR013784">
    <property type="entry name" value="Carb-bd-like_fold"/>
</dbReference>
<comment type="similarity">
    <text evidence="8 9">Belongs to the TonB-dependent receptor family.</text>
</comment>
<evidence type="ECO:0000313" key="13">
    <source>
        <dbReference type="EMBL" id="EKY00234.1"/>
    </source>
</evidence>
<dbReference type="RefSeq" id="WP_005467681.1">
    <property type="nucleotide sequence ID" value="NZ_KB291032.1"/>
</dbReference>
<dbReference type="GO" id="GO:0015344">
    <property type="term" value="F:siderophore uptake transmembrane transporter activity"/>
    <property type="evidence" value="ECO:0007669"/>
    <property type="project" value="TreeGrafter"/>
</dbReference>
<dbReference type="GO" id="GO:0044718">
    <property type="term" value="P:siderophore transmembrane transport"/>
    <property type="evidence" value="ECO:0007669"/>
    <property type="project" value="TreeGrafter"/>
</dbReference>
<dbReference type="InterPro" id="IPR039426">
    <property type="entry name" value="TonB-dep_rcpt-like"/>
</dbReference>
<keyword evidence="2 8" id="KW-0813">Transport</keyword>
<evidence type="ECO:0000259" key="12">
    <source>
        <dbReference type="Pfam" id="PF07715"/>
    </source>
</evidence>
<sequence>MKSILFRATLALCLLIYVGIGAFAQHSETTGSIVGTVVDASTHEALPYVQIIIKGTTVGTTTDANGAFILPNLRPGTYILEARLLGYALESGGVAVQAGHGRHHDFYLRQQAIDLDGVVISANRHETMRRSAPSLVTVLSQEIFQKTHSDNLSQGLRFQPGLRIEDNCQNCGFNQVRINGLEGAYSQILIDSRPVFSALAGVYGLEQIPSSMIERVEVIRGGGSALFGANAVGGVINVITREPLRNSASLRHSYTSYEGADHRYTSLMPTTSFNGALVTEDRRAAAMVFGQHSRRGMVDIDGDSFTDIPELKNRALGFRSYYKTGMYSKLTAEYRSMHEYRRGGDRLSEAPFQARISEYLQHFVDGGSLRFDQATASGKDQFSLYASAQQVLRKSYYGGGDYAGDLLDPLKTLPRGNENGTALEKEQARKYQEAYDEALKALTSYGETKGLDAQVGGNYIHHFPRSFTLTAGAEGTYATLRDKSGYRSQAIDQVTWTFSQYDQIEYTNDRWSVLLGGRLDYVRLLQGGKLSIDPLLILSPRANVRFSPTKDLSLRLSYSEGFRAPQFFDEEMHVQLAGGEPKERVLGKDLKEERSRSLSLSADWYTAFGGWQLNVMGEGFATFIKNKFTPDSEDGVLNPSTGKHVITIQNMKGAPSKVYGINLEGKLAYRRLFDLQGGLTLQRSLYGEEKELFGEDADTGQKRIATKDYERTPNVYGYLTGTIHPTRALSLTLSGTYTGGMKVPHEPYDGFDKLGVPAGKIRPDGHFEFEQDGTRYRGVADGHAYLYNAKPFVDLDLRASYAFELTSLVKLTLEAGVQNFLNSFQRDTDMGPGRASAYVYGPNQPRRLYLSATLDL</sequence>
<comment type="caution">
    <text evidence="13">The sequence shown here is derived from an EMBL/GenBank/DDBJ whole genome shotgun (WGS) entry which is preliminary data.</text>
</comment>
<dbReference type="STRING" id="1127696.HMPREF9134_01565"/>
<evidence type="ECO:0000256" key="5">
    <source>
        <dbReference type="ARBA" id="ARBA00023077"/>
    </source>
</evidence>
<comment type="subcellular location">
    <subcellularLocation>
        <location evidence="1 8">Cell outer membrane</location>
        <topology evidence="1 8">Multi-pass membrane protein</topology>
    </subcellularLocation>
</comment>
<evidence type="ECO:0000256" key="10">
    <source>
        <dbReference type="SAM" id="SignalP"/>
    </source>
</evidence>
<dbReference type="InterPro" id="IPR000531">
    <property type="entry name" value="Beta-barrel_TonB"/>
</dbReference>
<dbReference type="InterPro" id="IPR037066">
    <property type="entry name" value="Plug_dom_sf"/>
</dbReference>
<dbReference type="InterPro" id="IPR012910">
    <property type="entry name" value="Plug_dom"/>
</dbReference>
<keyword evidence="3 8" id="KW-1134">Transmembrane beta strand</keyword>
<dbReference type="SUPFAM" id="SSF56935">
    <property type="entry name" value="Porins"/>
    <property type="match status" value="1"/>
</dbReference>
<keyword evidence="5 9" id="KW-0798">TonB box</keyword>
<dbReference type="PROSITE" id="PS52016">
    <property type="entry name" value="TONB_DEPENDENT_REC_3"/>
    <property type="match status" value="1"/>
</dbReference>
<keyword evidence="6 8" id="KW-0472">Membrane</keyword>
<keyword evidence="13" id="KW-0675">Receptor</keyword>
<evidence type="ECO:0000256" key="8">
    <source>
        <dbReference type="PROSITE-ProRule" id="PRU01360"/>
    </source>
</evidence>
<evidence type="ECO:0000256" key="4">
    <source>
        <dbReference type="ARBA" id="ARBA00022692"/>
    </source>
</evidence>
<dbReference type="GO" id="GO:0009279">
    <property type="term" value="C:cell outer membrane"/>
    <property type="evidence" value="ECO:0007669"/>
    <property type="project" value="UniProtKB-SubCell"/>
</dbReference>
<feature type="signal peptide" evidence="10">
    <location>
        <begin position="1"/>
        <end position="24"/>
    </location>
</feature>
<keyword evidence="4 8" id="KW-0812">Transmembrane</keyword>
<dbReference type="PATRIC" id="fig|1127696.3.peg.1411"/>
<keyword evidence="10" id="KW-0732">Signal</keyword>
<evidence type="ECO:0000256" key="7">
    <source>
        <dbReference type="ARBA" id="ARBA00023237"/>
    </source>
</evidence>
<dbReference type="GO" id="GO:0030246">
    <property type="term" value="F:carbohydrate binding"/>
    <property type="evidence" value="ECO:0007669"/>
    <property type="project" value="InterPro"/>
</dbReference>
<reference evidence="13 14" key="1">
    <citation type="submission" date="2012-05" db="EMBL/GenBank/DDBJ databases">
        <authorList>
            <person name="Weinstock G."/>
            <person name="Sodergren E."/>
            <person name="Lobos E.A."/>
            <person name="Fulton L."/>
            <person name="Fulton R."/>
            <person name="Courtney L."/>
            <person name="Fronick C."/>
            <person name="O'Laughlin M."/>
            <person name="Godfrey J."/>
            <person name="Wilson R.M."/>
            <person name="Miner T."/>
            <person name="Farmer C."/>
            <person name="Delehaunty K."/>
            <person name="Cordes M."/>
            <person name="Minx P."/>
            <person name="Tomlinson C."/>
            <person name="Chen J."/>
            <person name="Wollam A."/>
            <person name="Pepin K.H."/>
            <person name="Bhonagiri V."/>
            <person name="Zhang X."/>
            <person name="Suruliraj S."/>
            <person name="Warren W."/>
            <person name="Mitreva M."/>
            <person name="Mardis E.R."/>
            <person name="Wilson R.K."/>
        </authorList>
    </citation>
    <scope>NUCLEOTIDE SEQUENCE [LARGE SCALE GENOMIC DNA]</scope>
    <source>
        <strain evidence="13 14">F0037</strain>
    </source>
</reference>
<dbReference type="Pfam" id="PF07715">
    <property type="entry name" value="Plug"/>
    <property type="match status" value="1"/>
</dbReference>
<evidence type="ECO:0000256" key="1">
    <source>
        <dbReference type="ARBA" id="ARBA00004571"/>
    </source>
</evidence>
<gene>
    <name evidence="13" type="ORF">HMPREF9134_01565</name>
</gene>